<dbReference type="InterPro" id="IPR010044">
    <property type="entry name" value="MTAP"/>
</dbReference>
<comment type="caution">
    <text evidence="5">The sequence shown here is derived from an EMBL/GenBank/DDBJ whole genome shotgun (WGS) entry which is preliminary data.</text>
</comment>
<name>A0ABS7TTK2_9BACT</name>
<dbReference type="Proteomes" id="UP001139031">
    <property type="component" value="Unassembled WGS sequence"/>
</dbReference>
<feature type="binding site" evidence="3">
    <location>
        <position position="23"/>
    </location>
    <ligand>
        <name>phosphate</name>
        <dbReference type="ChEBI" id="CHEBI:43474"/>
    </ligand>
</feature>
<keyword evidence="6" id="KW-1185">Reference proteome</keyword>
<feature type="binding site" evidence="3">
    <location>
        <begin position="226"/>
        <end position="228"/>
    </location>
    <ligand>
        <name>substrate</name>
    </ligand>
</feature>
<sequence length="307" mass="32757">MSAPHPASPEARDRLVLGVVGGSGLYEIEGLTEVEKVALETPFGRPSDAYTVGVLPREGGLPPVRAVFLPRHGRGHVLLPSEINFRANVHGFKQLGVTHLVSVSAVGSLREGIAPGHVVVPDQFIDRTNGRAQTFFGGGLVAHVQMGDPVDAGLRERLLRAAEAEGANIHARGTCVVMEGPAFSTRAESNLYRAWGADVIGMTALPEAKLAREAEIAYALLAMATDYDCWHQSEEEVSVEAVVAVLKANAALSRRIVRRVAAALPLTTAELPYPQALTHALITDPARVPAETRRRLDLIAGHLLPPV</sequence>
<dbReference type="NCBIfam" id="TIGR01694">
    <property type="entry name" value="MTAP"/>
    <property type="match status" value="1"/>
</dbReference>
<dbReference type="CDD" id="cd09010">
    <property type="entry name" value="MTAP_SsMTAPII_like_MTIP"/>
    <property type="match status" value="1"/>
</dbReference>
<proteinExistence type="inferred from homology"/>
<evidence type="ECO:0000256" key="2">
    <source>
        <dbReference type="ARBA" id="ARBA00022679"/>
    </source>
</evidence>
<accession>A0ABS7TTK2</accession>
<reference evidence="5" key="1">
    <citation type="submission" date="2021-08" db="EMBL/GenBank/DDBJ databases">
        <authorList>
            <person name="Stevens D.C."/>
        </authorList>
    </citation>
    <scope>NUCLEOTIDE SEQUENCE</scope>
    <source>
        <strain evidence="5">DSM 53165</strain>
    </source>
</reference>
<evidence type="ECO:0000313" key="5">
    <source>
        <dbReference type="EMBL" id="MBZ5711558.1"/>
    </source>
</evidence>
<feature type="binding site" evidence="3">
    <location>
        <begin position="104"/>
        <end position="105"/>
    </location>
    <ligand>
        <name>phosphate</name>
        <dbReference type="ChEBI" id="CHEBI:43474"/>
    </ligand>
</feature>
<evidence type="ECO:0000259" key="4">
    <source>
        <dbReference type="Pfam" id="PF01048"/>
    </source>
</evidence>
<feature type="binding site" evidence="3">
    <location>
        <position position="202"/>
    </location>
    <ligand>
        <name>substrate</name>
    </ligand>
</feature>
<dbReference type="Gene3D" id="3.40.50.1580">
    <property type="entry name" value="Nucleoside phosphorylase domain"/>
    <property type="match status" value="1"/>
</dbReference>
<comment type="similarity">
    <text evidence="3">Belongs to the PNP/MTAP phosphorylase family. MTAP subfamily.</text>
</comment>
<protein>
    <recommendedName>
        <fullName evidence="3">S-methyl-5'-thioadenosine phosphorylase</fullName>
        <ecNumber evidence="3">2.4.2.28</ecNumber>
    </recommendedName>
    <alternativeName>
        <fullName evidence="3">5'-methylthioadenosine phosphorylase</fullName>
        <shortName evidence="3">MTA phosphorylase</shortName>
        <shortName evidence="3">MTAP</shortName>
    </alternativeName>
</protein>
<gene>
    <name evidence="3 5" type="primary">mtnP</name>
    <name evidence="5" type="ORF">K7C98_20145</name>
</gene>
<dbReference type="HAMAP" id="MF_01963">
    <property type="entry name" value="MTAP"/>
    <property type="match status" value="1"/>
</dbReference>
<dbReference type="PANTHER" id="PTHR42679">
    <property type="entry name" value="S-METHYL-5'-THIOADENOSINE PHOSPHORYLASE"/>
    <property type="match status" value="1"/>
</dbReference>
<comment type="function">
    <text evidence="3">Catalyzes the reversible phosphorylation of S-methyl-5'-thioadenosine (MTA) to adenine and 5-methylthioribose-1-phosphate. Involved in the breakdown of MTA, a major by-product of polyamine biosynthesis. Responsible for the first step in the methionine salvage pathway after MTA has been generated from S-adenosylmethionine. Has broad substrate specificity with 6-aminopurine nucleosides as preferred substrates.</text>
</comment>
<dbReference type="PANTHER" id="PTHR42679:SF2">
    <property type="entry name" value="S-METHYL-5'-THIOADENOSINE PHOSPHORYLASE"/>
    <property type="match status" value="1"/>
</dbReference>
<dbReference type="EMBL" id="JAIRAU010000027">
    <property type="protein sequence ID" value="MBZ5711558.1"/>
    <property type="molecule type" value="Genomic_DNA"/>
</dbReference>
<feature type="binding site" evidence="3">
    <location>
        <position position="203"/>
    </location>
    <ligand>
        <name>phosphate</name>
        <dbReference type="ChEBI" id="CHEBI:43474"/>
    </ligand>
</feature>
<evidence type="ECO:0000256" key="3">
    <source>
        <dbReference type="HAMAP-Rule" id="MF_01963"/>
    </source>
</evidence>
<dbReference type="Pfam" id="PF01048">
    <property type="entry name" value="PNP_UDP_1"/>
    <property type="match status" value="1"/>
</dbReference>
<feature type="site" description="Important for substrate specificity" evidence="3">
    <location>
        <position position="184"/>
    </location>
</feature>
<evidence type="ECO:0000313" key="6">
    <source>
        <dbReference type="Proteomes" id="UP001139031"/>
    </source>
</evidence>
<feature type="binding site" evidence="3">
    <location>
        <begin position="71"/>
        <end position="72"/>
    </location>
    <ligand>
        <name>phosphate</name>
        <dbReference type="ChEBI" id="CHEBI:43474"/>
    </ligand>
</feature>
<dbReference type="SUPFAM" id="SSF53167">
    <property type="entry name" value="Purine and uridine phosphorylases"/>
    <property type="match status" value="1"/>
</dbReference>
<keyword evidence="2 3" id="KW-0808">Transferase</keyword>
<comment type="catalytic activity">
    <reaction evidence="3">
        <text>S-methyl-5'-thioadenosine + phosphate = 5-(methylsulfanyl)-alpha-D-ribose 1-phosphate + adenine</text>
        <dbReference type="Rhea" id="RHEA:11852"/>
        <dbReference type="ChEBI" id="CHEBI:16708"/>
        <dbReference type="ChEBI" id="CHEBI:17509"/>
        <dbReference type="ChEBI" id="CHEBI:43474"/>
        <dbReference type="ChEBI" id="CHEBI:58533"/>
        <dbReference type="EC" id="2.4.2.28"/>
    </reaction>
</comment>
<comment type="pathway">
    <text evidence="3">Amino-acid biosynthesis; L-methionine biosynthesis via salvage pathway; S-methyl-5-thio-alpha-D-ribose 1-phosphate from S-methyl-5'-thioadenosine (phosphorylase route): step 1/1.</text>
</comment>
<comment type="subunit">
    <text evidence="3">Homohexamer. Dimer of a homotrimer.</text>
</comment>
<keyword evidence="1 3" id="KW-0328">Glycosyltransferase</keyword>
<evidence type="ECO:0000256" key="1">
    <source>
        <dbReference type="ARBA" id="ARBA00022676"/>
    </source>
</evidence>
<dbReference type="RefSeq" id="WP_224193321.1">
    <property type="nucleotide sequence ID" value="NZ_JAIRAU010000027.1"/>
</dbReference>
<feature type="site" description="Important for substrate specificity" evidence="3">
    <location>
        <position position="239"/>
    </location>
</feature>
<dbReference type="GO" id="GO:0017061">
    <property type="term" value="F:S-methyl-5-thioadenosine phosphorylase activity"/>
    <property type="evidence" value="ECO:0007669"/>
    <property type="project" value="UniProtKB-EC"/>
</dbReference>
<dbReference type="InterPro" id="IPR035994">
    <property type="entry name" value="Nucleoside_phosphorylase_sf"/>
</dbReference>
<feature type="domain" description="Nucleoside phosphorylase" evidence="4">
    <location>
        <begin position="17"/>
        <end position="261"/>
    </location>
</feature>
<dbReference type="EC" id="2.4.2.28" evidence="3"/>
<keyword evidence="3" id="KW-0660">Purine salvage</keyword>
<dbReference type="InterPro" id="IPR000845">
    <property type="entry name" value="Nucleoside_phosphorylase_d"/>
</dbReference>
<organism evidence="5 6">
    <name type="scientific">Nannocystis pusilla</name>
    <dbReference type="NCBI Taxonomy" id="889268"/>
    <lineage>
        <taxon>Bacteria</taxon>
        <taxon>Pseudomonadati</taxon>
        <taxon>Myxococcota</taxon>
        <taxon>Polyangia</taxon>
        <taxon>Nannocystales</taxon>
        <taxon>Nannocystaceae</taxon>
        <taxon>Nannocystis</taxon>
    </lineage>
</organism>